<dbReference type="SMART" id="SM00184">
    <property type="entry name" value="RING"/>
    <property type="match status" value="1"/>
</dbReference>
<keyword evidence="3 6" id="KW-0863">Zinc-finger</keyword>
<dbReference type="InterPro" id="IPR003613">
    <property type="entry name" value="Ubox_domain"/>
</dbReference>
<dbReference type="GO" id="GO:0004842">
    <property type="term" value="F:ubiquitin-protein transferase activity"/>
    <property type="evidence" value="ECO:0007669"/>
    <property type="project" value="InterPro"/>
</dbReference>
<feature type="domain" description="RING-type" evidence="8">
    <location>
        <begin position="18"/>
        <end position="59"/>
    </location>
</feature>
<feature type="domain" description="B30.2/SPRY" evidence="9">
    <location>
        <begin position="204"/>
        <end position="391"/>
    </location>
</feature>
<dbReference type="GO" id="GO:0045087">
    <property type="term" value="P:innate immune response"/>
    <property type="evidence" value="ECO:0007669"/>
    <property type="project" value="UniProtKB-KW"/>
</dbReference>
<keyword evidence="1" id="KW-0399">Innate immunity</keyword>
<accession>A0A7J6AE63</accession>
<name>A0A7J6AE63_AMEME</name>
<dbReference type="SMART" id="SM00504">
    <property type="entry name" value="Ubox"/>
    <property type="match status" value="1"/>
</dbReference>
<dbReference type="PROSITE" id="PS50089">
    <property type="entry name" value="ZF_RING_2"/>
    <property type="match status" value="1"/>
</dbReference>
<dbReference type="InterPro" id="IPR043136">
    <property type="entry name" value="B30.2/SPRY_sf"/>
</dbReference>
<dbReference type="InterPro" id="IPR017907">
    <property type="entry name" value="Znf_RING_CS"/>
</dbReference>
<dbReference type="Proteomes" id="UP000593565">
    <property type="component" value="Unassembled WGS sequence"/>
</dbReference>
<evidence type="ECO:0000256" key="2">
    <source>
        <dbReference type="ARBA" id="ARBA00022723"/>
    </source>
</evidence>
<feature type="coiled-coil region" evidence="7">
    <location>
        <begin position="102"/>
        <end position="132"/>
    </location>
</feature>
<dbReference type="InterPro" id="IPR013083">
    <property type="entry name" value="Znf_RING/FYVE/PHD"/>
</dbReference>
<dbReference type="SUPFAM" id="SSF57850">
    <property type="entry name" value="RING/U-box"/>
    <property type="match status" value="1"/>
</dbReference>
<dbReference type="InterPro" id="IPR051051">
    <property type="entry name" value="E3_ubiq-ligase_TRIM/RNF"/>
</dbReference>
<dbReference type="PANTHER" id="PTHR25465:SF14">
    <property type="entry name" value="E3 UBIQUITIN-PROTEIN LIGASE TRIM65"/>
    <property type="match status" value="1"/>
</dbReference>
<dbReference type="SUPFAM" id="SSF49899">
    <property type="entry name" value="Concanavalin A-like lectins/glucanases"/>
    <property type="match status" value="1"/>
</dbReference>
<evidence type="ECO:0000313" key="10">
    <source>
        <dbReference type="EMBL" id="KAF4080297.1"/>
    </source>
</evidence>
<sequence length="391" mass="43968">MTAPYEDIVTFVANQLKCPICFDMFTDPVTLECGHSYCLQCIKTHLKRTGRKSNCPQCRAELRPDCKLHKNVTISTILELQEVGGRKMWEKVLTEREEELSQDALQSKLDFLKQEMEKIKMLQAEFHSLIQNGTCFTRDNIRTYESSSSVEMLSSSLDCEGGSQSADNSSSLSSVTHIDKVVKNSESASEENRVSLSEDPDSLGGFAEGGMSAATALSAEFVSLSFSPGLCHRRLVFLDQRRRMEVRLSMPLRTRVCRFKACQCMAEQEFTTGRHYWDIETSACSGWAAGVAYTDMGQDERLGRSKSSWCIERSSVSFSAWHDSSETPLKQRHPSRLRVLLDMDAGHLSFWSGADGEAELFDIRVEFRAPVRPVFWLFGTKPGNALSFPIP</sequence>
<keyword evidence="5" id="KW-0391">Immunity</keyword>
<keyword evidence="11" id="KW-1185">Reference proteome</keyword>
<evidence type="ECO:0000256" key="7">
    <source>
        <dbReference type="SAM" id="Coils"/>
    </source>
</evidence>
<dbReference type="PANTHER" id="PTHR25465">
    <property type="entry name" value="B-BOX DOMAIN CONTAINING"/>
    <property type="match status" value="1"/>
</dbReference>
<dbReference type="InterPro" id="IPR003877">
    <property type="entry name" value="SPRY_dom"/>
</dbReference>
<evidence type="ECO:0000256" key="6">
    <source>
        <dbReference type="PROSITE-ProRule" id="PRU00175"/>
    </source>
</evidence>
<evidence type="ECO:0000256" key="1">
    <source>
        <dbReference type="ARBA" id="ARBA00022588"/>
    </source>
</evidence>
<dbReference type="GO" id="GO:0016567">
    <property type="term" value="P:protein ubiquitination"/>
    <property type="evidence" value="ECO:0007669"/>
    <property type="project" value="InterPro"/>
</dbReference>
<evidence type="ECO:0000259" key="9">
    <source>
        <dbReference type="PROSITE" id="PS50188"/>
    </source>
</evidence>
<evidence type="ECO:0000256" key="4">
    <source>
        <dbReference type="ARBA" id="ARBA00022833"/>
    </source>
</evidence>
<dbReference type="Pfam" id="PF15227">
    <property type="entry name" value="zf-C3HC4_4"/>
    <property type="match status" value="1"/>
</dbReference>
<organism evidence="10 11">
    <name type="scientific">Ameiurus melas</name>
    <name type="common">Black bullhead</name>
    <name type="synonym">Silurus melas</name>
    <dbReference type="NCBI Taxonomy" id="219545"/>
    <lineage>
        <taxon>Eukaryota</taxon>
        <taxon>Metazoa</taxon>
        <taxon>Chordata</taxon>
        <taxon>Craniata</taxon>
        <taxon>Vertebrata</taxon>
        <taxon>Euteleostomi</taxon>
        <taxon>Actinopterygii</taxon>
        <taxon>Neopterygii</taxon>
        <taxon>Teleostei</taxon>
        <taxon>Ostariophysi</taxon>
        <taxon>Siluriformes</taxon>
        <taxon>Ictaluridae</taxon>
        <taxon>Ameiurus</taxon>
    </lineage>
</organism>
<dbReference type="Gene3D" id="3.30.40.10">
    <property type="entry name" value="Zinc/RING finger domain, C3HC4 (zinc finger)"/>
    <property type="match status" value="1"/>
</dbReference>
<dbReference type="InterPro" id="IPR013320">
    <property type="entry name" value="ConA-like_dom_sf"/>
</dbReference>
<evidence type="ECO:0000256" key="3">
    <source>
        <dbReference type="ARBA" id="ARBA00022771"/>
    </source>
</evidence>
<keyword evidence="4" id="KW-0862">Zinc</keyword>
<dbReference type="GO" id="GO:0008270">
    <property type="term" value="F:zinc ion binding"/>
    <property type="evidence" value="ECO:0007669"/>
    <property type="project" value="UniProtKB-KW"/>
</dbReference>
<evidence type="ECO:0000259" key="8">
    <source>
        <dbReference type="PROSITE" id="PS50089"/>
    </source>
</evidence>
<protein>
    <submittedName>
        <fullName evidence="10">Uncharacterized protein</fullName>
    </submittedName>
</protein>
<comment type="caution">
    <text evidence="10">The sequence shown here is derived from an EMBL/GenBank/DDBJ whole genome shotgun (WGS) entry which is preliminary data.</text>
</comment>
<keyword evidence="2" id="KW-0479">Metal-binding</keyword>
<dbReference type="SMART" id="SM00449">
    <property type="entry name" value="SPRY"/>
    <property type="match status" value="1"/>
</dbReference>
<keyword evidence="7" id="KW-0175">Coiled coil</keyword>
<dbReference type="Gene3D" id="2.60.120.920">
    <property type="match status" value="1"/>
</dbReference>
<dbReference type="InterPro" id="IPR001841">
    <property type="entry name" value="Znf_RING"/>
</dbReference>
<dbReference type="PROSITE" id="PS50188">
    <property type="entry name" value="B302_SPRY"/>
    <property type="match status" value="1"/>
</dbReference>
<dbReference type="InterPro" id="IPR001870">
    <property type="entry name" value="B30.2/SPRY"/>
</dbReference>
<dbReference type="AlphaFoldDB" id="A0A7J6AE63"/>
<dbReference type="Pfam" id="PF00622">
    <property type="entry name" value="SPRY"/>
    <property type="match status" value="1"/>
</dbReference>
<reference evidence="10 11" key="1">
    <citation type="submission" date="2020-02" db="EMBL/GenBank/DDBJ databases">
        <title>A chromosome-scale genome assembly of the black bullhead catfish (Ameiurus melas).</title>
        <authorList>
            <person name="Wen M."/>
            <person name="Zham M."/>
            <person name="Cabau C."/>
            <person name="Klopp C."/>
            <person name="Donnadieu C."/>
            <person name="Roques C."/>
            <person name="Bouchez O."/>
            <person name="Lampietro C."/>
            <person name="Jouanno E."/>
            <person name="Herpin A."/>
            <person name="Louis A."/>
            <person name="Berthelot C."/>
            <person name="Parey E."/>
            <person name="Roest-Crollius H."/>
            <person name="Braasch I."/>
            <person name="Postlethwait J."/>
            <person name="Robinson-Rechavi M."/>
            <person name="Echchiki A."/>
            <person name="Begum T."/>
            <person name="Montfort J."/>
            <person name="Schartl M."/>
            <person name="Bobe J."/>
            <person name="Guiguen Y."/>
        </authorList>
    </citation>
    <scope>NUCLEOTIDE SEQUENCE [LARGE SCALE GENOMIC DNA]</scope>
    <source>
        <strain evidence="10">M_S1</strain>
        <tissue evidence="10">Blood</tissue>
    </source>
</reference>
<proteinExistence type="predicted"/>
<gene>
    <name evidence="10" type="ORF">AMELA_G00168860</name>
</gene>
<evidence type="ECO:0000256" key="5">
    <source>
        <dbReference type="ARBA" id="ARBA00022859"/>
    </source>
</evidence>
<evidence type="ECO:0000313" key="11">
    <source>
        <dbReference type="Proteomes" id="UP000593565"/>
    </source>
</evidence>
<dbReference type="EMBL" id="JAAGNN010000014">
    <property type="protein sequence ID" value="KAF4080297.1"/>
    <property type="molecule type" value="Genomic_DNA"/>
</dbReference>
<dbReference type="PROSITE" id="PS00518">
    <property type="entry name" value="ZF_RING_1"/>
    <property type="match status" value="1"/>
</dbReference>